<dbReference type="RefSeq" id="WP_341416313.1">
    <property type="nucleotide sequence ID" value="NZ_JBBPCC010000009.1"/>
</dbReference>
<evidence type="ECO:0000313" key="2">
    <source>
        <dbReference type="Proteomes" id="UP001469365"/>
    </source>
</evidence>
<dbReference type="Proteomes" id="UP001469365">
    <property type="component" value="Unassembled WGS sequence"/>
</dbReference>
<evidence type="ECO:0000313" key="1">
    <source>
        <dbReference type="EMBL" id="MEK8129211.1"/>
    </source>
</evidence>
<protein>
    <recommendedName>
        <fullName evidence="3">Lipoprotein</fullName>
    </recommendedName>
</protein>
<organism evidence="1 2">
    <name type="scientific">Paenibacillus filicis</name>
    <dbReference type="NCBI Taxonomy" id="669464"/>
    <lineage>
        <taxon>Bacteria</taxon>
        <taxon>Bacillati</taxon>
        <taxon>Bacillota</taxon>
        <taxon>Bacilli</taxon>
        <taxon>Bacillales</taxon>
        <taxon>Paenibacillaceae</taxon>
        <taxon>Paenibacillus</taxon>
    </lineage>
</organism>
<dbReference type="PROSITE" id="PS51257">
    <property type="entry name" value="PROKAR_LIPOPROTEIN"/>
    <property type="match status" value="1"/>
</dbReference>
<evidence type="ECO:0008006" key="3">
    <source>
        <dbReference type="Google" id="ProtNLM"/>
    </source>
</evidence>
<comment type="caution">
    <text evidence="1">The sequence shown here is derived from an EMBL/GenBank/DDBJ whole genome shotgun (WGS) entry which is preliminary data.</text>
</comment>
<reference evidence="1 2" key="1">
    <citation type="submission" date="2024-04" db="EMBL/GenBank/DDBJ databases">
        <title>draft genome sequnece of Paenibacillus filicis.</title>
        <authorList>
            <person name="Kim D.-U."/>
        </authorList>
    </citation>
    <scope>NUCLEOTIDE SEQUENCE [LARGE SCALE GENOMIC DNA]</scope>
    <source>
        <strain evidence="1 2">KACC14197</strain>
    </source>
</reference>
<dbReference type="EMBL" id="JBBPCC010000009">
    <property type="protein sequence ID" value="MEK8129211.1"/>
    <property type="molecule type" value="Genomic_DNA"/>
</dbReference>
<proteinExistence type="predicted"/>
<accession>A0ABU9DLV5</accession>
<name>A0ABU9DLV5_9BACL</name>
<keyword evidence="2" id="KW-1185">Reference proteome</keyword>
<gene>
    <name evidence="1" type="ORF">WMW72_14995</name>
</gene>
<sequence>MRRLTAIGLLAVGILGLTGCSRTVEFQGESDTWKAACTIQTSAQEKACEIRYTGDVSAPNSRIVYSFKDSSNFQFSGERKGLKKGLLISSKAATNRPVKPYTEEDEFTLHIRRDDREDVILLAKMGR</sequence>